<keyword evidence="3" id="KW-1185">Reference proteome</keyword>
<dbReference type="AlphaFoldDB" id="A0A2S7KRP6"/>
<reference evidence="2 3" key="1">
    <citation type="submission" date="2016-11" db="EMBL/GenBank/DDBJ databases">
        <title>Trade-off between light-utilization and light-protection in marine flavobacteria.</title>
        <authorList>
            <person name="Kumagai Y."/>
        </authorList>
    </citation>
    <scope>NUCLEOTIDE SEQUENCE [LARGE SCALE GENOMIC DNA]</scope>
    <source>
        <strain evidence="2 3">NBRC 107741</strain>
    </source>
</reference>
<gene>
    <name evidence="2" type="ORF">BST85_10730</name>
</gene>
<dbReference type="Gene3D" id="3.90.640.20">
    <property type="entry name" value="Heat-shock cognate protein, ATPase"/>
    <property type="match status" value="1"/>
</dbReference>
<sequence>MNYKYLLASFLVLLIGCEQPAPLTFENIHLSLIDDPDCSSQPCPIIDIDYPVALGEDEVSISISTGLENRIIESFQINPDGPKANTVEDAIAQFTQGYRADKAEFPDMNAQYEVSIILEESFRNEKLICFRQGDFKYTGGAHGNGVTLYQYFDLQSGQEFEFDKLIADRDGLANLAEEKFRAKFNIGPSESINSPGFWFEEELFALPETFGLEEDQLMLVYNTYEIASYADGTVEVAIPLNEVSEYLNLE</sequence>
<evidence type="ECO:0000259" key="1">
    <source>
        <dbReference type="Pfam" id="PF11738"/>
    </source>
</evidence>
<dbReference type="InterPro" id="IPR021729">
    <property type="entry name" value="DUF3298"/>
</dbReference>
<dbReference type="EMBL" id="MQUB01000001">
    <property type="protein sequence ID" value="PQB05305.1"/>
    <property type="molecule type" value="Genomic_DNA"/>
</dbReference>
<dbReference type="InterPro" id="IPR037126">
    <property type="entry name" value="PdaC/RsiV-like_sf"/>
</dbReference>
<name>A0A2S7KRP6_9FLAO</name>
<dbReference type="Gene3D" id="3.30.565.40">
    <property type="entry name" value="Fervidobacterium nodosum Rt17-B1 like"/>
    <property type="match status" value="1"/>
</dbReference>
<dbReference type="PROSITE" id="PS51257">
    <property type="entry name" value="PROKAR_LIPOPROTEIN"/>
    <property type="match status" value="1"/>
</dbReference>
<accession>A0A2S7KRP6</accession>
<dbReference type="RefSeq" id="WP_104813244.1">
    <property type="nucleotide sequence ID" value="NZ_MQUB01000001.1"/>
</dbReference>
<dbReference type="Pfam" id="PF11738">
    <property type="entry name" value="DUF3298"/>
    <property type="match status" value="1"/>
</dbReference>
<dbReference type="Proteomes" id="UP000239800">
    <property type="component" value="Unassembled WGS sequence"/>
</dbReference>
<protein>
    <recommendedName>
        <fullName evidence="1">DUF3298 domain-containing protein</fullName>
    </recommendedName>
</protein>
<comment type="caution">
    <text evidence="2">The sequence shown here is derived from an EMBL/GenBank/DDBJ whole genome shotgun (WGS) entry which is preliminary data.</text>
</comment>
<evidence type="ECO:0000313" key="3">
    <source>
        <dbReference type="Proteomes" id="UP000239800"/>
    </source>
</evidence>
<dbReference type="OrthoDB" id="594879at2"/>
<organism evidence="2 3">
    <name type="scientific">Aureitalea marina</name>
    <dbReference type="NCBI Taxonomy" id="930804"/>
    <lineage>
        <taxon>Bacteria</taxon>
        <taxon>Pseudomonadati</taxon>
        <taxon>Bacteroidota</taxon>
        <taxon>Flavobacteriia</taxon>
        <taxon>Flavobacteriales</taxon>
        <taxon>Flavobacteriaceae</taxon>
        <taxon>Aureitalea</taxon>
    </lineage>
</organism>
<feature type="domain" description="DUF3298" evidence="1">
    <location>
        <begin position="170"/>
        <end position="240"/>
    </location>
</feature>
<evidence type="ECO:0000313" key="2">
    <source>
        <dbReference type="EMBL" id="PQB05305.1"/>
    </source>
</evidence>
<proteinExistence type="predicted"/>